<comment type="caution">
    <text evidence="1">The sequence shown here is derived from an EMBL/GenBank/DDBJ whole genome shotgun (WGS) entry which is preliminary data.</text>
</comment>
<proteinExistence type="predicted"/>
<evidence type="ECO:0000313" key="1">
    <source>
        <dbReference type="EMBL" id="KAF0705885.1"/>
    </source>
</evidence>
<dbReference type="EMBL" id="VJMH01003464">
    <property type="protein sequence ID" value="KAF0705885.1"/>
    <property type="molecule type" value="Genomic_DNA"/>
</dbReference>
<protein>
    <submittedName>
        <fullName evidence="1">Uncharacterized protein</fullName>
    </submittedName>
</protein>
<organism evidence="1">
    <name type="scientific">Aphanomyces stellatus</name>
    <dbReference type="NCBI Taxonomy" id="120398"/>
    <lineage>
        <taxon>Eukaryota</taxon>
        <taxon>Sar</taxon>
        <taxon>Stramenopiles</taxon>
        <taxon>Oomycota</taxon>
        <taxon>Saprolegniomycetes</taxon>
        <taxon>Saprolegniales</taxon>
        <taxon>Verrucalvaceae</taxon>
        <taxon>Aphanomyces</taxon>
    </lineage>
</organism>
<gene>
    <name evidence="1" type="ORF">As57867_006875</name>
</gene>
<dbReference type="AlphaFoldDB" id="A0A6A4Z0I5"/>
<name>A0A6A4Z0I5_9STRA</name>
<reference evidence="1" key="1">
    <citation type="submission" date="2019-06" db="EMBL/GenBank/DDBJ databases">
        <title>Genomics analysis of Aphanomyces spp. identifies a new class of oomycete effector associated with host adaptation.</title>
        <authorList>
            <person name="Gaulin E."/>
        </authorList>
    </citation>
    <scope>NUCLEOTIDE SEQUENCE</scope>
    <source>
        <strain evidence="1">CBS 578.67</strain>
    </source>
</reference>
<accession>A0A6A4Z0I5</accession>
<sequence length="97" mass="11938">MDDARRQYERDRKRRYRAELRNKRLKEQTRAEVVPEPDLESIREYERERKRQYRQNVHTDLQLLREQVLDLSQELARRCTRGITSQQKALLKDKALV</sequence>
<feature type="non-terminal residue" evidence="1">
    <location>
        <position position="97"/>
    </location>
</feature>